<evidence type="ECO:0000256" key="2">
    <source>
        <dbReference type="SAM" id="Coils"/>
    </source>
</evidence>
<keyword evidence="5" id="KW-1185">Reference proteome</keyword>
<evidence type="ECO:0000313" key="4">
    <source>
        <dbReference type="EMBL" id="GGD30840.1"/>
    </source>
</evidence>
<dbReference type="EMBL" id="BMJJ01000009">
    <property type="protein sequence ID" value="GGD30840.1"/>
    <property type="molecule type" value="Genomic_DNA"/>
</dbReference>
<evidence type="ECO:0000256" key="1">
    <source>
        <dbReference type="ARBA" id="ARBA00004328"/>
    </source>
</evidence>
<feature type="coiled-coil region" evidence="2">
    <location>
        <begin position="189"/>
        <end position="216"/>
    </location>
</feature>
<dbReference type="Gene3D" id="3.30.2400.10">
    <property type="entry name" value="Major capsid protein gp5"/>
    <property type="match status" value="1"/>
</dbReference>
<organism evidence="4 5">
    <name type="scientific">Aureimonas glaciei</name>
    <dbReference type="NCBI Taxonomy" id="1776957"/>
    <lineage>
        <taxon>Bacteria</taxon>
        <taxon>Pseudomonadati</taxon>
        <taxon>Pseudomonadota</taxon>
        <taxon>Alphaproteobacteria</taxon>
        <taxon>Hyphomicrobiales</taxon>
        <taxon>Aurantimonadaceae</taxon>
        <taxon>Aureimonas</taxon>
    </lineage>
</organism>
<reference evidence="4" key="1">
    <citation type="journal article" date="2014" name="Int. J. Syst. Evol. Microbiol.">
        <title>Complete genome sequence of Corynebacterium casei LMG S-19264T (=DSM 44701T), isolated from a smear-ripened cheese.</title>
        <authorList>
            <consortium name="US DOE Joint Genome Institute (JGI-PGF)"/>
            <person name="Walter F."/>
            <person name="Albersmeier A."/>
            <person name="Kalinowski J."/>
            <person name="Ruckert C."/>
        </authorList>
    </citation>
    <scope>NUCLEOTIDE SEQUENCE</scope>
    <source>
        <strain evidence="4">CGMCC 1.15493</strain>
    </source>
</reference>
<evidence type="ECO:0000313" key="5">
    <source>
        <dbReference type="Proteomes" id="UP000613160"/>
    </source>
</evidence>
<dbReference type="SUPFAM" id="SSF56563">
    <property type="entry name" value="Major capsid protein gp5"/>
    <property type="match status" value="1"/>
</dbReference>
<comment type="caution">
    <text evidence="4">The sequence shown here is derived from an EMBL/GenBank/DDBJ whole genome shotgun (WGS) entry which is preliminary data.</text>
</comment>
<sequence length="634" mass="67451">MTTEFRTTVSAGAGTEFVISDGSRDRHGTRLNPGGWDLANFLRNPVALFAHGRDATHGTIPIGTWSDVRIAGGKLLGKLVFAAQGTSARIDELRSLAEQGILRAVSVGFTVLEEGKRGGEYDYEKMELHEVSLVSIPSNTNALSKARSLGISDETISLAFGEHAEAGRRDVPTGENAASLHPVLKGPKMDSLTKRIEHAQHELNSARDALTAHINDENADADQTEALASEIDVREQRLTSLERAEKALATRAAPLQPVGQKTTVAVRRPLGVQMREPKPEDLIIRAAVVKILSHVTGREPERILEERYPDHEATHVVTRAAVDGAKTTTTGWAAELVDTAMGAFMETLRPISVYPRLASLGTSLTFGPNSASIKLPSRAATPSISGSFVAEGAPIPVRRLGLTSITLSPHKMGVISVFSRELARYSNPQIEGLLRQEITADTALTIDTLLLDAVAGSATRPAGLVNGVTGITASAAGGYGAILADIAALAAPFDTANSGRRLVLLMNPAEARMVAMAPGPDGQFGWADQFLGEFERIVSTTVPAGHVYMIDAADFATAAGDAPEFETSEQAVLHMEDTTPLQISAVGTPNTVAAPAQSMFQTAQIALRMILDITWAMRRTGMVQHIAAVDWAPN</sequence>
<dbReference type="AlphaFoldDB" id="A0A916Y501"/>
<proteinExistence type="predicted"/>
<gene>
    <name evidence="4" type="ORF">GCM10011335_37340</name>
</gene>
<accession>A0A916Y501</accession>
<evidence type="ECO:0000259" key="3">
    <source>
        <dbReference type="Pfam" id="PF05065"/>
    </source>
</evidence>
<feature type="domain" description="Phage capsid-like C-terminal" evidence="3">
    <location>
        <begin position="357"/>
        <end position="527"/>
    </location>
</feature>
<protein>
    <recommendedName>
        <fullName evidence="3">Phage capsid-like C-terminal domain-containing protein</fullName>
    </recommendedName>
</protein>
<comment type="subcellular location">
    <subcellularLocation>
        <location evidence="1">Virion</location>
    </subcellularLocation>
</comment>
<keyword evidence="2" id="KW-0175">Coiled coil</keyword>
<reference evidence="4" key="2">
    <citation type="submission" date="2020-09" db="EMBL/GenBank/DDBJ databases">
        <authorList>
            <person name="Sun Q."/>
            <person name="Zhou Y."/>
        </authorList>
    </citation>
    <scope>NUCLEOTIDE SEQUENCE</scope>
    <source>
        <strain evidence="4">CGMCC 1.15493</strain>
    </source>
</reference>
<dbReference type="RefSeq" id="WP_188853544.1">
    <property type="nucleotide sequence ID" value="NZ_BMJJ01000009.1"/>
</dbReference>
<dbReference type="Proteomes" id="UP000613160">
    <property type="component" value="Unassembled WGS sequence"/>
</dbReference>
<dbReference type="InterPro" id="IPR024455">
    <property type="entry name" value="Phage_capsid"/>
</dbReference>
<dbReference type="NCBIfam" id="TIGR01554">
    <property type="entry name" value="major_cap_HK97"/>
    <property type="match status" value="1"/>
</dbReference>
<dbReference type="Pfam" id="PF05065">
    <property type="entry name" value="Phage_capsid"/>
    <property type="match status" value="1"/>
</dbReference>
<name>A0A916Y501_9HYPH</name>
<dbReference type="InterPro" id="IPR054612">
    <property type="entry name" value="Phage_capsid-like_C"/>
</dbReference>